<dbReference type="InterPro" id="IPR029062">
    <property type="entry name" value="Class_I_gatase-like"/>
</dbReference>
<dbReference type="RefSeq" id="WP_268056884.1">
    <property type="nucleotide sequence ID" value="NZ_JAPOHA010000001.1"/>
</dbReference>
<dbReference type="CDD" id="cd03143">
    <property type="entry name" value="A4_beta-galactosidase_middle_domain"/>
    <property type="match status" value="1"/>
</dbReference>
<protein>
    <submittedName>
        <fullName evidence="2">Beta-galactosidase trimerization domain-containing protein</fullName>
    </submittedName>
</protein>
<evidence type="ECO:0000313" key="2">
    <source>
        <dbReference type="EMBL" id="MCY1712877.1"/>
    </source>
</evidence>
<proteinExistence type="predicted"/>
<comment type="caution">
    <text evidence="2">The sequence shown here is derived from an EMBL/GenBank/DDBJ whole genome shotgun (WGS) entry which is preliminary data.</text>
</comment>
<gene>
    <name evidence="2" type="ORF">OUY18_01230</name>
</gene>
<reference evidence="2 3" key="1">
    <citation type="submission" date="2022-11" db="EMBL/GenBank/DDBJ databases">
        <authorList>
            <person name="Caiyu Z."/>
        </authorList>
    </citation>
    <scope>NUCLEOTIDE SEQUENCE [LARGE SCALE GENOMIC DNA]</scope>
    <source>
        <strain evidence="2 3">YR-4</strain>
    </source>
</reference>
<dbReference type="Pfam" id="PF08532">
    <property type="entry name" value="Glyco_hydro_42M"/>
    <property type="match status" value="1"/>
</dbReference>
<dbReference type="Gene3D" id="3.20.20.80">
    <property type="entry name" value="Glycosidases"/>
    <property type="match status" value="1"/>
</dbReference>
<sequence length="665" mass="76351">MGELRFRQIHLDFHTSEYIPNVAKDFCAEDFVRTLEQANVDSITCFARCHHGWLYYPSKKFPELIHPSLTNHNLLPEQIEACHRHNIKVPIYTTVQWDGRVMREHPEWLAVDADGEYIDTQGVPKPHFYYTICLNSGYRAFFKEHLQDIIDVIGAENIDGFFMDILFKTDCDCPHCQAKMKPLGYDHTKKSDRLAYSLHMLEEFKTEITAFIRDRVPKAEIFYNSSHVGPASRNSFKDYTHLELESLPSGGWGYDHFPATARYARTLGKDFIGMTGKFHTYWGDFHSLKNKAALEFECFNMLAMGAGCSIGDQLHPSGRLSKGSYDLIGHVYSQVKAKEPYCKRAVPKAEIAVLTPEEFYTEEEHDLGLPPALVGAVRMLQELSYQFDIIDSTTPMDSYSLILLPDDILFRKDVEEKLKAYIAKGGKVIGTYHSCLDTENGSDSIYGVSYERESPYYRDFILPNDTIGKELNREEYVMYLRAAQTRVKDAEVLMDSIQPYFNREGKTFCSHQHAPSSGRKGYAAATRKGNVIYFAHPVFRIYRKNCANWCKQIMKDAIALLLPQKLVSHNGPSTMITSLNRQESQNRDILHVLHYITEKRSEDIYTIEDILPLYDVSFQLFVGEKRVQSVQTVPENTPVPFEQKDGTLNFTLPKIEGHTLVDIQY</sequence>
<dbReference type="InterPro" id="IPR013738">
    <property type="entry name" value="Beta_galactosidase_Trimer"/>
</dbReference>
<dbReference type="Proteomes" id="UP001082703">
    <property type="component" value="Unassembled WGS sequence"/>
</dbReference>
<accession>A0ABT4BPQ7</accession>
<keyword evidence="3" id="KW-1185">Reference proteome</keyword>
<dbReference type="Gene3D" id="3.40.50.880">
    <property type="match status" value="1"/>
</dbReference>
<evidence type="ECO:0000313" key="3">
    <source>
        <dbReference type="Proteomes" id="UP001082703"/>
    </source>
</evidence>
<dbReference type="EMBL" id="JAPOHA010000001">
    <property type="protein sequence ID" value="MCY1712877.1"/>
    <property type="molecule type" value="Genomic_DNA"/>
</dbReference>
<dbReference type="InterPro" id="IPR028212">
    <property type="entry name" value="GHL6"/>
</dbReference>
<dbReference type="Pfam" id="PF14871">
    <property type="entry name" value="GHL6"/>
    <property type="match status" value="1"/>
</dbReference>
<organism evidence="2 3">
    <name type="scientific">Caproiciproducens galactitolivorans</name>
    <dbReference type="NCBI Taxonomy" id="642589"/>
    <lineage>
        <taxon>Bacteria</taxon>
        <taxon>Bacillati</taxon>
        <taxon>Bacillota</taxon>
        <taxon>Clostridia</taxon>
        <taxon>Eubacteriales</taxon>
        <taxon>Acutalibacteraceae</taxon>
        <taxon>Caproiciproducens</taxon>
    </lineage>
</organism>
<evidence type="ECO:0000259" key="1">
    <source>
        <dbReference type="Pfam" id="PF08532"/>
    </source>
</evidence>
<feature type="domain" description="Beta-galactosidase trimerisation" evidence="1">
    <location>
        <begin position="380"/>
        <end position="440"/>
    </location>
</feature>
<dbReference type="SUPFAM" id="SSF52317">
    <property type="entry name" value="Class I glutamine amidotransferase-like"/>
    <property type="match status" value="1"/>
</dbReference>
<dbReference type="SUPFAM" id="SSF51445">
    <property type="entry name" value="(Trans)glycosidases"/>
    <property type="match status" value="1"/>
</dbReference>
<dbReference type="InterPro" id="IPR017853">
    <property type="entry name" value="GH"/>
</dbReference>
<name>A0ABT4BPQ7_9FIRM</name>